<feature type="region of interest" description="Disordered" evidence="1">
    <location>
        <begin position="262"/>
        <end position="281"/>
    </location>
</feature>
<dbReference type="STRING" id="2025994.A0A2T3AFA3"/>
<organism evidence="3 4">
    <name type="scientific">Coniella lustricola</name>
    <dbReference type="NCBI Taxonomy" id="2025994"/>
    <lineage>
        <taxon>Eukaryota</taxon>
        <taxon>Fungi</taxon>
        <taxon>Dikarya</taxon>
        <taxon>Ascomycota</taxon>
        <taxon>Pezizomycotina</taxon>
        <taxon>Sordariomycetes</taxon>
        <taxon>Sordariomycetidae</taxon>
        <taxon>Diaporthales</taxon>
        <taxon>Schizoparmaceae</taxon>
        <taxon>Coniella</taxon>
    </lineage>
</organism>
<dbReference type="Proteomes" id="UP000241462">
    <property type="component" value="Unassembled WGS sequence"/>
</dbReference>
<keyword evidence="2" id="KW-0472">Membrane</keyword>
<proteinExistence type="predicted"/>
<sequence length="360" mass="37759">MRMRKTAAKQDERKTCPLDQGDKAEFKGRTKHQIPNTKQTVERRKLQQNYLSHHQTLLHKPANQASNHPTTVEQNQEAPGGNATVGVTLQLANGSSYSQSSDLSCWFQLRNVSGYAHDAVGSNSKSWNYIHTERSGGPATLAISTSSSTASSSTATGTLTTSTSSSATATTTAASASSDKSNVSAAPDGAAQTSATSSASSANTTATASTSSKGISGTVGVAIGVSIGALAVIIPLGIWAFVHRRRRQRQLAGGRRHRLEFDGGDDGVSPGTGRRHYPSVNPNVVEAAGPGLGNDNSEMYSYYAYKEHAPLTSPTATTARSPVSTVLYPGSAVGEGKAAEMAHPSNEVYELYGTNETRQV</sequence>
<feature type="region of interest" description="Disordered" evidence="1">
    <location>
        <begin position="63"/>
        <end position="82"/>
    </location>
</feature>
<dbReference type="EMBL" id="KZ678398">
    <property type="protein sequence ID" value="PSR94461.1"/>
    <property type="molecule type" value="Genomic_DNA"/>
</dbReference>
<feature type="compositionally biased region" description="Low complexity" evidence="1">
    <location>
        <begin position="190"/>
        <end position="212"/>
    </location>
</feature>
<name>A0A2T3AFA3_9PEZI</name>
<feature type="compositionally biased region" description="Basic and acidic residues" evidence="1">
    <location>
        <begin position="8"/>
        <end position="28"/>
    </location>
</feature>
<feature type="compositionally biased region" description="Polar residues" evidence="1">
    <location>
        <begin position="63"/>
        <end position="77"/>
    </location>
</feature>
<keyword evidence="2" id="KW-1133">Transmembrane helix</keyword>
<dbReference type="AlphaFoldDB" id="A0A2T3AFA3"/>
<protein>
    <recommendedName>
        <fullName evidence="5">Mid2 domain-containing protein</fullName>
    </recommendedName>
</protein>
<dbReference type="OrthoDB" id="5367645at2759"/>
<evidence type="ECO:0000256" key="2">
    <source>
        <dbReference type="SAM" id="Phobius"/>
    </source>
</evidence>
<dbReference type="CDD" id="cd12087">
    <property type="entry name" value="TM_EGFR-like"/>
    <property type="match status" value="1"/>
</dbReference>
<keyword evidence="2" id="KW-0812">Transmembrane</keyword>
<feature type="region of interest" description="Disordered" evidence="1">
    <location>
        <begin position="1"/>
        <end position="41"/>
    </location>
</feature>
<gene>
    <name evidence="3" type="ORF">BD289DRAFT_141482</name>
</gene>
<reference evidence="3 4" key="1">
    <citation type="journal article" date="2018" name="Mycol. Prog.">
        <title>Coniella lustricola, a new species from submerged detritus.</title>
        <authorList>
            <person name="Raudabaugh D.B."/>
            <person name="Iturriaga T."/>
            <person name="Carver A."/>
            <person name="Mondo S."/>
            <person name="Pangilinan J."/>
            <person name="Lipzen A."/>
            <person name="He G."/>
            <person name="Amirebrahimi M."/>
            <person name="Grigoriev I.V."/>
            <person name="Miller A.N."/>
        </authorList>
    </citation>
    <scope>NUCLEOTIDE SEQUENCE [LARGE SCALE GENOMIC DNA]</scope>
    <source>
        <strain evidence="3 4">B22-T-1</strain>
    </source>
</reference>
<evidence type="ECO:0000313" key="4">
    <source>
        <dbReference type="Proteomes" id="UP000241462"/>
    </source>
</evidence>
<keyword evidence="4" id="KW-1185">Reference proteome</keyword>
<feature type="region of interest" description="Disordered" evidence="1">
    <location>
        <begin position="140"/>
        <end position="213"/>
    </location>
</feature>
<feature type="transmembrane region" description="Helical" evidence="2">
    <location>
        <begin position="219"/>
        <end position="242"/>
    </location>
</feature>
<evidence type="ECO:0000313" key="3">
    <source>
        <dbReference type="EMBL" id="PSR94461.1"/>
    </source>
</evidence>
<dbReference type="InParanoid" id="A0A2T3AFA3"/>
<accession>A0A2T3AFA3</accession>
<feature type="compositionally biased region" description="Low complexity" evidence="1">
    <location>
        <begin position="140"/>
        <end position="178"/>
    </location>
</feature>
<evidence type="ECO:0008006" key="5">
    <source>
        <dbReference type="Google" id="ProtNLM"/>
    </source>
</evidence>
<evidence type="ECO:0000256" key="1">
    <source>
        <dbReference type="SAM" id="MobiDB-lite"/>
    </source>
</evidence>